<feature type="transmembrane region" description="Helical" evidence="7">
    <location>
        <begin position="273"/>
        <end position="293"/>
    </location>
</feature>
<keyword evidence="5 7" id="KW-1133">Transmembrane helix</keyword>
<feature type="transmembrane region" description="Helical" evidence="7">
    <location>
        <begin position="211"/>
        <end position="231"/>
    </location>
</feature>
<evidence type="ECO:0000313" key="9">
    <source>
        <dbReference type="Proteomes" id="UP001219956"/>
    </source>
</evidence>
<evidence type="ECO:0000256" key="6">
    <source>
        <dbReference type="ARBA" id="ARBA00023136"/>
    </source>
</evidence>
<name>A0ABT5IZ92_9NEIS</name>
<feature type="transmembrane region" description="Helical" evidence="7">
    <location>
        <begin position="187"/>
        <end position="205"/>
    </location>
</feature>
<reference evidence="8 9" key="1">
    <citation type="submission" date="2023-01" db="EMBL/GenBank/DDBJ databases">
        <title>Novel species of the genus Vogesella isolated from rivers.</title>
        <authorList>
            <person name="Lu H."/>
        </authorList>
    </citation>
    <scope>NUCLEOTIDE SEQUENCE [LARGE SCALE GENOMIC DNA]</scope>
    <source>
        <strain evidence="8 9">DC21W</strain>
    </source>
</reference>
<dbReference type="PANTHER" id="PTHR22926">
    <property type="entry name" value="PHOSPHO-N-ACETYLMURAMOYL-PENTAPEPTIDE-TRANSFERASE"/>
    <property type="match status" value="1"/>
</dbReference>
<evidence type="ECO:0000313" key="8">
    <source>
        <dbReference type="EMBL" id="MDC7717893.1"/>
    </source>
</evidence>
<evidence type="ECO:0000256" key="1">
    <source>
        <dbReference type="ARBA" id="ARBA00004651"/>
    </source>
</evidence>
<feature type="transmembrane region" description="Helical" evidence="7">
    <location>
        <begin position="299"/>
        <end position="316"/>
    </location>
</feature>
<dbReference type="Proteomes" id="UP001219956">
    <property type="component" value="Unassembled WGS sequence"/>
</dbReference>
<feature type="transmembrane region" description="Helical" evidence="7">
    <location>
        <begin position="103"/>
        <end position="122"/>
    </location>
</feature>
<evidence type="ECO:0000256" key="2">
    <source>
        <dbReference type="ARBA" id="ARBA00022475"/>
    </source>
</evidence>
<feature type="transmembrane region" description="Helical" evidence="7">
    <location>
        <begin position="73"/>
        <end position="91"/>
    </location>
</feature>
<feature type="transmembrane region" description="Helical" evidence="7">
    <location>
        <begin position="43"/>
        <end position="61"/>
    </location>
</feature>
<dbReference type="Pfam" id="PF00953">
    <property type="entry name" value="Glycos_transf_4"/>
    <property type="match status" value="1"/>
</dbReference>
<protein>
    <submittedName>
        <fullName evidence="8">Glycosyltransferase</fullName>
    </submittedName>
</protein>
<sequence>MDHDLDGVQKFHVRPTPRIGGVPMFAGLLLAMLVFGLMQDFSLLLPLLISALPVFLAGLLEDLTKRISPKVRLLAAFVSAGLAAWLMQAVLGRLGVPGVDALLQAWPLLALLLTVFAVSGVCHATNIIDGYNGLMAGVSIVSALAFAYVSYKLNDAHLLVLSVSLAGALLGFLVWNFPRGLIFAGDAGAYLVGFLLAELAVLLVLRHPQVSPWFCMLVLIYPIFETVFTIYRRRLRNAAAGLPDSMHFHQLIYKRLVRWMVGRRESAHLLKRNSLTAPYLWAMAALTVTPAILFWQYESLLQLSALCFVAVYVWLYKRIVNFRAPRWMVYRRAAPPHSGRRAK</sequence>
<keyword evidence="2" id="KW-1003">Cell membrane</keyword>
<dbReference type="PANTHER" id="PTHR22926:SF3">
    <property type="entry name" value="UNDECAPRENYL-PHOSPHATE ALPHA-N-ACETYLGLUCOSAMINYL 1-PHOSPHATE TRANSFERASE"/>
    <property type="match status" value="1"/>
</dbReference>
<organism evidence="8 9">
    <name type="scientific">Vogesella aquatica</name>
    <dbReference type="NCBI Taxonomy" id="2984206"/>
    <lineage>
        <taxon>Bacteria</taxon>
        <taxon>Pseudomonadati</taxon>
        <taxon>Pseudomonadota</taxon>
        <taxon>Betaproteobacteria</taxon>
        <taxon>Neisseriales</taxon>
        <taxon>Chromobacteriaceae</taxon>
        <taxon>Vogesella</taxon>
    </lineage>
</organism>
<evidence type="ECO:0000256" key="4">
    <source>
        <dbReference type="ARBA" id="ARBA00022692"/>
    </source>
</evidence>
<evidence type="ECO:0000256" key="3">
    <source>
        <dbReference type="ARBA" id="ARBA00022679"/>
    </source>
</evidence>
<accession>A0ABT5IZ92</accession>
<dbReference type="InterPro" id="IPR000715">
    <property type="entry name" value="Glycosyl_transferase_4"/>
</dbReference>
<comment type="subcellular location">
    <subcellularLocation>
        <location evidence="1">Cell membrane</location>
        <topology evidence="1">Multi-pass membrane protein</topology>
    </subcellularLocation>
</comment>
<dbReference type="EMBL" id="JAQQLF010000013">
    <property type="protein sequence ID" value="MDC7717893.1"/>
    <property type="molecule type" value="Genomic_DNA"/>
</dbReference>
<proteinExistence type="predicted"/>
<feature type="transmembrane region" description="Helical" evidence="7">
    <location>
        <begin position="157"/>
        <end position="175"/>
    </location>
</feature>
<dbReference type="CDD" id="cd06912">
    <property type="entry name" value="GT_MraY_like"/>
    <property type="match status" value="1"/>
</dbReference>
<comment type="caution">
    <text evidence="8">The sequence shown here is derived from an EMBL/GenBank/DDBJ whole genome shotgun (WGS) entry which is preliminary data.</text>
</comment>
<keyword evidence="6 7" id="KW-0472">Membrane</keyword>
<keyword evidence="9" id="KW-1185">Reference proteome</keyword>
<keyword evidence="3" id="KW-0808">Transferase</keyword>
<feature type="transmembrane region" description="Helical" evidence="7">
    <location>
        <begin position="19"/>
        <end position="37"/>
    </location>
</feature>
<feature type="transmembrane region" description="Helical" evidence="7">
    <location>
        <begin position="134"/>
        <end position="151"/>
    </location>
</feature>
<keyword evidence="4 7" id="KW-0812">Transmembrane</keyword>
<gene>
    <name evidence="8" type="ORF">PQU95_11790</name>
</gene>
<evidence type="ECO:0000256" key="5">
    <source>
        <dbReference type="ARBA" id="ARBA00022989"/>
    </source>
</evidence>
<evidence type="ECO:0000256" key="7">
    <source>
        <dbReference type="SAM" id="Phobius"/>
    </source>
</evidence>
<dbReference type="RefSeq" id="WP_272752202.1">
    <property type="nucleotide sequence ID" value="NZ_JAQQLF010000013.1"/>
</dbReference>